<dbReference type="EMBL" id="AHKC01016675">
    <property type="protein sequence ID" value="EKF28136.1"/>
    <property type="molecule type" value="Genomic_DNA"/>
</dbReference>
<name>K2N0Q5_TRYCR</name>
<protein>
    <submittedName>
        <fullName evidence="2">Dispersed gene family protein 1 (DGF-1), putative</fullName>
    </submittedName>
</protein>
<keyword evidence="3" id="KW-1185">Reference proteome</keyword>
<sequence length="272" mass="28603">TEVDAVQSSAVQLLDTTINTLSVVVLRKVVLSASTLLVSNVKAHSTKRDAFGLYSTGALTLVGGSSLYARYCTLDGHTHLFHVNILAVSDHSVFALLNNTMSSGTSLLFQNDEFSVSDHSVLRVVGNSGSVSYAIFADDLWTVQGSSWLDWRDNDVGLGAMFHESESTFVSIDRSSVVTLTGCRMGSTGLSVSLLSRVDAGYRFVAGCLTVAGREVTTAAELELNGITKVTTVAACGECTKDGDCFAPLTTVVVDCRCQCAAGGHGDVCVPA</sequence>
<dbReference type="InterPro" id="IPR053914">
    <property type="entry name" value="DGF-1_N"/>
</dbReference>
<dbReference type="Pfam" id="PF22279">
    <property type="entry name" value="DGF-1_N"/>
    <property type="match status" value="1"/>
</dbReference>
<evidence type="ECO:0000259" key="1">
    <source>
        <dbReference type="Pfam" id="PF22279"/>
    </source>
</evidence>
<comment type="caution">
    <text evidence="2">The sequence shown here is derived from an EMBL/GenBank/DDBJ whole genome shotgun (WGS) entry which is preliminary data.</text>
</comment>
<evidence type="ECO:0000313" key="2">
    <source>
        <dbReference type="EMBL" id="EKF28136.1"/>
    </source>
</evidence>
<accession>K2N0Q5</accession>
<organism evidence="2 3">
    <name type="scientific">Trypanosoma cruzi marinkellei</name>
    <dbReference type="NCBI Taxonomy" id="85056"/>
    <lineage>
        <taxon>Eukaryota</taxon>
        <taxon>Discoba</taxon>
        <taxon>Euglenozoa</taxon>
        <taxon>Kinetoplastea</taxon>
        <taxon>Metakinetoplastina</taxon>
        <taxon>Trypanosomatida</taxon>
        <taxon>Trypanosomatidae</taxon>
        <taxon>Trypanosoma</taxon>
        <taxon>Schizotrypanum</taxon>
    </lineage>
</organism>
<reference evidence="2 3" key="1">
    <citation type="journal article" date="2012" name="BMC Genomics">
        <title>Comparative genomic analysis of human infective Trypanosoma cruzi lineages with the bat-restricted subspecies T. cruzi marinkellei.</title>
        <authorList>
            <person name="Franzen O."/>
            <person name="Talavera-Lopez C."/>
            <person name="Ochaya S."/>
            <person name="Butler C.E."/>
            <person name="Messenger L.A."/>
            <person name="Lewis M.D."/>
            <person name="Llewellyn M.S."/>
            <person name="Marinkelle C.J."/>
            <person name="Tyler K.M."/>
            <person name="Miles M.A."/>
            <person name="Andersson B."/>
        </authorList>
    </citation>
    <scope>NUCLEOTIDE SEQUENCE [LARGE SCALE GENOMIC DNA]</scope>
    <source>
        <strain evidence="2 3">B7</strain>
    </source>
</reference>
<gene>
    <name evidence="2" type="ORF">MOQ_008126</name>
</gene>
<evidence type="ECO:0000313" key="3">
    <source>
        <dbReference type="Proteomes" id="UP000007350"/>
    </source>
</evidence>
<feature type="non-terminal residue" evidence="2">
    <location>
        <position position="1"/>
    </location>
</feature>
<dbReference type="Proteomes" id="UP000007350">
    <property type="component" value="Unassembled WGS sequence"/>
</dbReference>
<proteinExistence type="predicted"/>
<dbReference type="AlphaFoldDB" id="K2N0Q5"/>
<feature type="non-terminal residue" evidence="2">
    <location>
        <position position="272"/>
    </location>
</feature>
<feature type="domain" description="Dispersed gene family protein 1 N-terminal" evidence="1">
    <location>
        <begin position="176"/>
        <end position="270"/>
    </location>
</feature>
<dbReference type="OrthoDB" id="10351820at2759"/>